<dbReference type="InterPro" id="IPR003594">
    <property type="entry name" value="HATPase_dom"/>
</dbReference>
<evidence type="ECO:0000256" key="1">
    <source>
        <dbReference type="ARBA" id="ARBA00004651"/>
    </source>
</evidence>
<evidence type="ECO:0000256" key="3">
    <source>
        <dbReference type="ARBA" id="ARBA00022553"/>
    </source>
</evidence>
<dbReference type="CDD" id="cd06225">
    <property type="entry name" value="HAMP"/>
    <property type="match status" value="1"/>
</dbReference>
<comment type="caution">
    <text evidence="9">The sequence shown here is derived from an EMBL/GenBank/DDBJ whole genome shotgun (WGS) entry which is preliminary data.</text>
</comment>
<reference evidence="9 10" key="1">
    <citation type="submission" date="2019-12" db="EMBL/GenBank/DDBJ databases">
        <title>Paenibacillus sp. nov., an endophytic bacterium isolated from the stem of Dendrobium.</title>
        <authorList>
            <person name="Zhao R."/>
        </authorList>
    </citation>
    <scope>NUCLEOTIDE SEQUENCE [LARGE SCALE GENOMIC DNA]</scope>
    <source>
        <strain evidence="9 10">HJL G12</strain>
    </source>
</reference>
<dbReference type="Gene3D" id="3.30.450.20">
    <property type="entry name" value="PAS domain"/>
    <property type="match status" value="1"/>
</dbReference>
<dbReference type="InterPro" id="IPR036890">
    <property type="entry name" value="HATPase_C_sf"/>
</dbReference>
<dbReference type="PANTHER" id="PTHR34220">
    <property type="entry name" value="SENSOR HISTIDINE KINASE YPDA"/>
    <property type="match status" value="1"/>
</dbReference>
<evidence type="ECO:0000313" key="9">
    <source>
        <dbReference type="EMBL" id="MWV46952.1"/>
    </source>
</evidence>
<keyword evidence="5 9" id="KW-0418">Kinase</keyword>
<keyword evidence="4" id="KW-0808">Transferase</keyword>
<evidence type="ECO:0000256" key="2">
    <source>
        <dbReference type="ARBA" id="ARBA00022475"/>
    </source>
</evidence>
<comment type="subcellular location">
    <subcellularLocation>
        <location evidence="1">Cell membrane</location>
        <topology evidence="1">Multi-pass membrane protein</topology>
    </subcellularLocation>
</comment>
<accession>A0A7X3IRL0</accession>
<evidence type="ECO:0000313" key="10">
    <source>
        <dbReference type="Proteomes" id="UP000460318"/>
    </source>
</evidence>
<keyword evidence="7" id="KW-0812">Transmembrane</keyword>
<evidence type="ECO:0000256" key="4">
    <source>
        <dbReference type="ARBA" id="ARBA00022679"/>
    </source>
</evidence>
<gene>
    <name evidence="9" type="ORF">GRF59_25400</name>
</gene>
<dbReference type="Gene3D" id="6.10.250.1910">
    <property type="match status" value="1"/>
</dbReference>
<dbReference type="PANTHER" id="PTHR34220:SF7">
    <property type="entry name" value="SENSOR HISTIDINE KINASE YPDA"/>
    <property type="match status" value="1"/>
</dbReference>
<dbReference type="InterPro" id="IPR010559">
    <property type="entry name" value="Sig_transdc_His_kin_internal"/>
</dbReference>
<evidence type="ECO:0000259" key="8">
    <source>
        <dbReference type="PROSITE" id="PS50885"/>
    </source>
</evidence>
<dbReference type="SUPFAM" id="SSF55874">
    <property type="entry name" value="ATPase domain of HSP90 chaperone/DNA topoisomerase II/histidine kinase"/>
    <property type="match status" value="1"/>
</dbReference>
<sequence>MKLLFRLKDSSIFMKMMAVFLSVLLPLMMITWFINERGASSIQTEISRSTLNTASFYLDSLDKEVERISQYLPNYVTDSDLMELAAIGTDMTYYERAQSITLIQKRLDLMKNSSPFIREAKAYVPLIQRTLLSVKYETGLSEEEYAAMQHGGPYYNDPFIYWKDRLFLTMSYPANTFKSPLYVVGVELSTDKIREALRQITGSLSGESMLLNLERGWVIRSNDNSELQESLQAFIQKKQLADVKQGYDMVHFGSERYLTVFKYSEVWKTYLITCIPEKAVLGPIHTYRQWFWWACALAIVVGTFFSYSLIKLMYRPLMRLIHGFKRVQKLELIPVPIDRRRDEFGYLYQAFNDTVYSLKTLIEQNYEQQIRNQRSELKRLQSQINPHFLYNCFFVLCRLIKSDNKDKAYQFCLYIGEYFQFITRDDEDVIPLGLEVKHSRTYLDMQTICYGDRIRVRFDVEELPLQVPRLILQPIIENAYKHGFGGMAGPGELIVTGLMEEARYTICVEDNGNNLDDDKLEQLRAKLTHSADRMEETTGLINVHRRIELHYGAEYGLEVSRSSLGGLKVFIHLGVE</sequence>
<organism evidence="9 10">
    <name type="scientific">Paenibacillus dendrobii</name>
    <dbReference type="NCBI Taxonomy" id="2691084"/>
    <lineage>
        <taxon>Bacteria</taxon>
        <taxon>Bacillati</taxon>
        <taxon>Bacillota</taxon>
        <taxon>Bacilli</taxon>
        <taxon>Bacillales</taxon>
        <taxon>Paenibacillaceae</taxon>
        <taxon>Paenibacillus</taxon>
    </lineage>
</organism>
<dbReference type="Gene3D" id="3.30.565.10">
    <property type="entry name" value="Histidine kinase-like ATPase, C-terminal domain"/>
    <property type="match status" value="1"/>
</dbReference>
<evidence type="ECO:0000256" key="5">
    <source>
        <dbReference type="ARBA" id="ARBA00022777"/>
    </source>
</evidence>
<keyword evidence="2" id="KW-1003">Cell membrane</keyword>
<dbReference type="Pfam" id="PF06580">
    <property type="entry name" value="His_kinase"/>
    <property type="match status" value="1"/>
</dbReference>
<protein>
    <submittedName>
        <fullName evidence="9">Sensor histidine kinase</fullName>
    </submittedName>
</protein>
<dbReference type="AlphaFoldDB" id="A0A7X3IRL0"/>
<dbReference type="RefSeq" id="WP_160500541.1">
    <property type="nucleotide sequence ID" value="NZ_WUBI01000005.1"/>
</dbReference>
<dbReference type="Pfam" id="PF02518">
    <property type="entry name" value="HATPase_c"/>
    <property type="match status" value="1"/>
</dbReference>
<feature type="transmembrane region" description="Helical" evidence="7">
    <location>
        <begin position="290"/>
        <end position="310"/>
    </location>
</feature>
<dbReference type="GO" id="GO:0000155">
    <property type="term" value="F:phosphorelay sensor kinase activity"/>
    <property type="evidence" value="ECO:0007669"/>
    <property type="project" value="InterPro"/>
</dbReference>
<name>A0A7X3IRL0_9BACL</name>
<evidence type="ECO:0000256" key="6">
    <source>
        <dbReference type="ARBA" id="ARBA00023136"/>
    </source>
</evidence>
<feature type="domain" description="HAMP" evidence="8">
    <location>
        <begin position="311"/>
        <end position="363"/>
    </location>
</feature>
<keyword evidence="6 7" id="KW-0472">Membrane</keyword>
<dbReference type="InterPro" id="IPR003660">
    <property type="entry name" value="HAMP_dom"/>
</dbReference>
<dbReference type="InterPro" id="IPR050640">
    <property type="entry name" value="Bact_2-comp_sensor_kinase"/>
</dbReference>
<evidence type="ECO:0000256" key="7">
    <source>
        <dbReference type="SAM" id="Phobius"/>
    </source>
</evidence>
<keyword evidence="7" id="KW-1133">Transmembrane helix</keyword>
<dbReference type="Proteomes" id="UP000460318">
    <property type="component" value="Unassembled WGS sequence"/>
</dbReference>
<feature type="transmembrane region" description="Helical" evidence="7">
    <location>
        <begin position="12"/>
        <end position="34"/>
    </location>
</feature>
<keyword evidence="10" id="KW-1185">Reference proteome</keyword>
<dbReference type="PROSITE" id="PS50885">
    <property type="entry name" value="HAMP"/>
    <property type="match status" value="1"/>
</dbReference>
<dbReference type="GO" id="GO:0005886">
    <property type="term" value="C:plasma membrane"/>
    <property type="evidence" value="ECO:0007669"/>
    <property type="project" value="UniProtKB-SubCell"/>
</dbReference>
<proteinExistence type="predicted"/>
<dbReference type="EMBL" id="WUBI01000005">
    <property type="protein sequence ID" value="MWV46952.1"/>
    <property type="molecule type" value="Genomic_DNA"/>
</dbReference>
<keyword evidence="3" id="KW-0597">Phosphoprotein</keyword>